<accession>A0A9E8FJI6</accession>
<name>A0A9E8FJI6_9GAMM</name>
<feature type="domain" description="Protein kinase G tetratricopeptide repeat containing" evidence="3">
    <location>
        <begin position="218"/>
        <end position="390"/>
    </location>
</feature>
<proteinExistence type="predicted"/>
<dbReference type="InterPro" id="IPR011990">
    <property type="entry name" value="TPR-like_helical_dom_sf"/>
</dbReference>
<dbReference type="Pfam" id="PF07721">
    <property type="entry name" value="TPR_4"/>
    <property type="match status" value="2"/>
</dbReference>
<dbReference type="PANTHER" id="PTHR44943:SF4">
    <property type="entry name" value="TPR REPEAT-CONTAINING PROTEIN MJ0798"/>
    <property type="match status" value="1"/>
</dbReference>
<dbReference type="Pfam" id="PF13424">
    <property type="entry name" value="TPR_12"/>
    <property type="match status" value="1"/>
</dbReference>
<dbReference type="Proteomes" id="UP000596074">
    <property type="component" value="Chromosome"/>
</dbReference>
<evidence type="ECO:0000259" key="3">
    <source>
        <dbReference type="Pfam" id="PF16918"/>
    </source>
</evidence>
<dbReference type="InterPro" id="IPR031636">
    <property type="entry name" value="PknG_TPR"/>
</dbReference>
<organism evidence="4 5">
    <name type="scientific">Venatoribacter cucullus</name>
    <dbReference type="NCBI Taxonomy" id="2661630"/>
    <lineage>
        <taxon>Bacteria</taxon>
        <taxon>Pseudomonadati</taxon>
        <taxon>Pseudomonadota</taxon>
        <taxon>Gammaproteobacteria</taxon>
        <taxon>Oceanospirillales</taxon>
        <taxon>Oceanospirillaceae</taxon>
        <taxon>Venatoribacter</taxon>
    </lineage>
</organism>
<gene>
    <name evidence="4" type="ORF">GJQ55_03430</name>
</gene>
<dbReference type="EMBL" id="CP046056">
    <property type="protein sequence ID" value="QQD23592.1"/>
    <property type="molecule type" value="Genomic_DNA"/>
</dbReference>
<evidence type="ECO:0000256" key="1">
    <source>
        <dbReference type="ARBA" id="ARBA00022737"/>
    </source>
</evidence>
<reference evidence="4 5" key="1">
    <citation type="submission" date="2019-11" db="EMBL/GenBank/DDBJ databases">
        <title>Venatorbacter sp. nov. a predator of Campylobacter and other Gram-negative bacteria.</title>
        <authorList>
            <person name="Saeedi A."/>
            <person name="Cummings N.J."/>
            <person name="Connerton I.F."/>
            <person name="Connerton P.L."/>
        </authorList>
    </citation>
    <scope>NUCLEOTIDE SEQUENCE [LARGE SCALE GENOMIC DNA]</scope>
    <source>
        <strain evidence="4">XL5</strain>
    </source>
</reference>
<keyword evidence="5" id="KW-1185">Reference proteome</keyword>
<dbReference type="PROSITE" id="PS50005">
    <property type="entry name" value="TPR"/>
    <property type="match status" value="2"/>
</dbReference>
<dbReference type="AlphaFoldDB" id="A0A9E8FJI6"/>
<dbReference type="PANTHER" id="PTHR44943">
    <property type="entry name" value="CELLULOSE SYNTHASE OPERON PROTEIN C"/>
    <property type="match status" value="1"/>
</dbReference>
<evidence type="ECO:0000313" key="4">
    <source>
        <dbReference type="EMBL" id="QQD23592.1"/>
    </source>
</evidence>
<evidence type="ECO:0000313" key="5">
    <source>
        <dbReference type="Proteomes" id="UP000596074"/>
    </source>
</evidence>
<dbReference type="Pfam" id="PF16918">
    <property type="entry name" value="PknG_TPR"/>
    <property type="match status" value="1"/>
</dbReference>
<dbReference type="Gene3D" id="1.25.40.10">
    <property type="entry name" value="Tetratricopeptide repeat domain"/>
    <property type="match status" value="2"/>
</dbReference>
<evidence type="ECO:0000256" key="2">
    <source>
        <dbReference type="ARBA" id="ARBA00022803"/>
    </source>
</evidence>
<sequence>MLSVCCGFSLRRPAFFIPAGWLLLLLSGCTTLTTPPAAAPAAPAAAPITNATVAAPATGAATTAARPIPAATLYSLLVAEMAGQRQRFDIALYHYMDQARTTGDPAIAERAARIAQFVGSPPHASEAVDIWLQSEPDNPAPHQAAAQLLMEQGQHQQALQHLEELQRLTGISQYDYLAANAGHLPAEQQQELLQHLQQLLQQQPDNASLWYACAIMQQHLARYDEALHSTEKALQKDPQHLSAGIQKARILVLLKRPDDALQWLQKLRRQHPQNKGIQVLQARILLEQRRMEDALNAFSELHKNFPEDAAILLSLALLYEEAGQYEQASACFYQLLASQAHVNEAHFYLGRIADKEGRPDQAINHFSQVDSGREFLPAQLRAAQLMEQEHGLAAARDFLQEQQQQHPQHQTDLLRIEIELLSSAGEYQTALNLLSDELQQQPEHIDLRYTRAMLAERTDNLPLMEADLRHIIERQPQHAEALNALGYALADRTERWAEALPFIERALEISPDNPAVIDSLGWVYFRMGDIDKALPLLEQAFSLMPDHEIAAHLGEVLWLTGDRERALEVWQQGYEQTPDSPIIDRTLERLQVNPGASGSSGF</sequence>
<dbReference type="KEGG" id="vcw:GJQ55_03430"/>
<dbReference type="InterPro" id="IPR051685">
    <property type="entry name" value="Ycf3/AcsC/BcsC/TPR_MFPF"/>
</dbReference>
<keyword evidence="2" id="KW-0802">TPR repeat</keyword>
<protein>
    <submittedName>
        <fullName evidence="4">Tetratricopeptide repeat protein</fullName>
    </submittedName>
</protein>
<dbReference type="InterPro" id="IPR011717">
    <property type="entry name" value="TPR-4"/>
</dbReference>
<dbReference type="RefSeq" id="WP_228346124.1">
    <property type="nucleotide sequence ID" value="NZ_CP045550.1"/>
</dbReference>
<dbReference type="InterPro" id="IPR019734">
    <property type="entry name" value="TPR_rpt"/>
</dbReference>
<dbReference type="SMART" id="SM00028">
    <property type="entry name" value="TPR"/>
    <property type="match status" value="9"/>
</dbReference>
<keyword evidence="1" id="KW-0677">Repeat</keyword>
<dbReference type="SUPFAM" id="SSF48452">
    <property type="entry name" value="TPR-like"/>
    <property type="match status" value="3"/>
</dbReference>
<dbReference type="GO" id="GO:0042802">
    <property type="term" value="F:identical protein binding"/>
    <property type="evidence" value="ECO:0007669"/>
    <property type="project" value="InterPro"/>
</dbReference>